<feature type="region of interest" description="Disordered" evidence="1">
    <location>
        <begin position="41"/>
        <end position="93"/>
    </location>
</feature>
<proteinExistence type="predicted"/>
<comment type="caution">
    <text evidence="3">The sequence shown here is derived from an EMBL/GenBank/DDBJ whole genome shotgun (WGS) entry which is preliminary data.</text>
</comment>
<keyword evidence="4" id="KW-1185">Reference proteome</keyword>
<gene>
    <name evidence="3" type="ORF">E2562_001361</name>
</gene>
<evidence type="ECO:0008006" key="5">
    <source>
        <dbReference type="Google" id="ProtNLM"/>
    </source>
</evidence>
<evidence type="ECO:0000256" key="2">
    <source>
        <dbReference type="SAM" id="SignalP"/>
    </source>
</evidence>
<dbReference type="AlphaFoldDB" id="A0A6G1DD90"/>
<evidence type="ECO:0000256" key="1">
    <source>
        <dbReference type="SAM" id="MobiDB-lite"/>
    </source>
</evidence>
<evidence type="ECO:0000313" key="3">
    <source>
        <dbReference type="EMBL" id="KAF0910144.1"/>
    </source>
</evidence>
<organism evidence="3 4">
    <name type="scientific">Oryza meyeriana var. granulata</name>
    <dbReference type="NCBI Taxonomy" id="110450"/>
    <lineage>
        <taxon>Eukaryota</taxon>
        <taxon>Viridiplantae</taxon>
        <taxon>Streptophyta</taxon>
        <taxon>Embryophyta</taxon>
        <taxon>Tracheophyta</taxon>
        <taxon>Spermatophyta</taxon>
        <taxon>Magnoliopsida</taxon>
        <taxon>Liliopsida</taxon>
        <taxon>Poales</taxon>
        <taxon>Poaceae</taxon>
        <taxon>BOP clade</taxon>
        <taxon>Oryzoideae</taxon>
        <taxon>Oryzeae</taxon>
        <taxon>Oryzinae</taxon>
        <taxon>Oryza</taxon>
        <taxon>Oryza meyeriana</taxon>
    </lineage>
</organism>
<feature type="signal peptide" evidence="2">
    <location>
        <begin position="1"/>
        <end position="19"/>
    </location>
</feature>
<accession>A0A6G1DD90</accession>
<feature type="chain" id="PRO_5026129432" description="DUF834 domain-containing protein" evidence="2">
    <location>
        <begin position="20"/>
        <end position="93"/>
    </location>
</feature>
<protein>
    <recommendedName>
        <fullName evidence="5">DUF834 domain-containing protein</fullName>
    </recommendedName>
</protein>
<dbReference type="Proteomes" id="UP000479710">
    <property type="component" value="Unassembled WGS sequence"/>
</dbReference>
<reference evidence="3 4" key="1">
    <citation type="submission" date="2019-11" db="EMBL/GenBank/DDBJ databases">
        <title>Whole genome sequence of Oryza granulata.</title>
        <authorList>
            <person name="Li W."/>
        </authorList>
    </citation>
    <scope>NUCLEOTIDE SEQUENCE [LARGE SCALE GENOMIC DNA]</scope>
    <source>
        <strain evidence="4">cv. Menghai</strain>
        <tissue evidence="3">Leaf</tissue>
    </source>
</reference>
<name>A0A6G1DD90_9ORYZ</name>
<dbReference type="EMBL" id="SPHZ02000006">
    <property type="protein sequence ID" value="KAF0910144.1"/>
    <property type="molecule type" value="Genomic_DNA"/>
</dbReference>
<keyword evidence="2" id="KW-0732">Signal</keyword>
<sequence>MPPSMLLGVLLIAGKLCECTVTGSAGGEGETLGSVQQWHAKGPKQARPSEVQYRRHAGAAAGKSDDDGNGWRWRTGNGADRNWEQRAVMPRRR</sequence>
<evidence type="ECO:0000313" key="4">
    <source>
        <dbReference type="Proteomes" id="UP000479710"/>
    </source>
</evidence>